<gene>
    <name evidence="2" type="ORF">HAX54_012288</name>
</gene>
<comment type="caution">
    <text evidence="2">The sequence shown here is derived from an EMBL/GenBank/DDBJ whole genome shotgun (WGS) entry which is preliminary data.</text>
</comment>
<name>A0ABS8Y117_DATST</name>
<feature type="region of interest" description="Disordered" evidence="1">
    <location>
        <begin position="167"/>
        <end position="231"/>
    </location>
</feature>
<proteinExistence type="predicted"/>
<dbReference type="EMBL" id="JACEIK010017104">
    <property type="protein sequence ID" value="MCE5165791.1"/>
    <property type="molecule type" value="Genomic_DNA"/>
</dbReference>
<evidence type="ECO:0000313" key="3">
    <source>
        <dbReference type="Proteomes" id="UP000823775"/>
    </source>
</evidence>
<evidence type="ECO:0000313" key="2">
    <source>
        <dbReference type="EMBL" id="MCE5165791.1"/>
    </source>
</evidence>
<accession>A0ABS8Y117</accession>
<reference evidence="2 3" key="1">
    <citation type="journal article" date="2021" name="BMC Genomics">
        <title>Datura genome reveals duplications of psychoactive alkaloid biosynthetic genes and high mutation rate following tissue culture.</title>
        <authorList>
            <person name="Rajewski A."/>
            <person name="Carter-House D."/>
            <person name="Stajich J."/>
            <person name="Litt A."/>
        </authorList>
    </citation>
    <scope>NUCLEOTIDE SEQUENCE [LARGE SCALE GENOMIC DNA]</scope>
    <source>
        <strain evidence="2">AR-01</strain>
    </source>
</reference>
<sequence>VRELDISLGLDTIVKNIVDNQSLSERILIQKLNILLENPDYLHGSIALIGEIKTPSWPLAPFSLKPKATYTPLPEEETLAEDMNHLESLVHKGDRDRMKKIFTESFSNEAAWARLKDQLCTYVPKYDSTDLSTTTPVVQTIERSAIDKVILKREKEINTCIMTSLEMPKHKQETSDKESRSGARVVRNAHSSREGLTCQIHLQHREGKHPQHKRSDRETQEASRRNNIGGIQTNSNLITSIYNIASYDF</sequence>
<evidence type="ECO:0000256" key="1">
    <source>
        <dbReference type="SAM" id="MobiDB-lite"/>
    </source>
</evidence>
<feature type="compositionally biased region" description="Basic and acidic residues" evidence="1">
    <location>
        <begin position="203"/>
        <end position="224"/>
    </location>
</feature>
<feature type="compositionally biased region" description="Basic and acidic residues" evidence="1">
    <location>
        <begin position="167"/>
        <end position="181"/>
    </location>
</feature>
<dbReference type="Proteomes" id="UP000823775">
    <property type="component" value="Unassembled WGS sequence"/>
</dbReference>
<keyword evidence="3" id="KW-1185">Reference proteome</keyword>
<protein>
    <submittedName>
        <fullName evidence="2">Uncharacterized protein</fullName>
    </submittedName>
</protein>
<organism evidence="2 3">
    <name type="scientific">Datura stramonium</name>
    <name type="common">Jimsonweed</name>
    <name type="synonym">Common thornapple</name>
    <dbReference type="NCBI Taxonomy" id="4076"/>
    <lineage>
        <taxon>Eukaryota</taxon>
        <taxon>Viridiplantae</taxon>
        <taxon>Streptophyta</taxon>
        <taxon>Embryophyta</taxon>
        <taxon>Tracheophyta</taxon>
        <taxon>Spermatophyta</taxon>
        <taxon>Magnoliopsida</taxon>
        <taxon>eudicotyledons</taxon>
        <taxon>Gunneridae</taxon>
        <taxon>Pentapetalae</taxon>
        <taxon>asterids</taxon>
        <taxon>lamiids</taxon>
        <taxon>Solanales</taxon>
        <taxon>Solanaceae</taxon>
        <taxon>Solanoideae</taxon>
        <taxon>Datureae</taxon>
        <taxon>Datura</taxon>
    </lineage>
</organism>
<feature type="non-terminal residue" evidence="2">
    <location>
        <position position="1"/>
    </location>
</feature>